<name>A0A1X6MYL8_9APHY</name>
<evidence type="ECO:0000313" key="3">
    <source>
        <dbReference type="Proteomes" id="UP000194127"/>
    </source>
</evidence>
<proteinExistence type="predicted"/>
<reference evidence="2 3" key="1">
    <citation type="submission" date="2017-04" db="EMBL/GenBank/DDBJ databases">
        <title>Genome Sequence of the Model Brown-Rot Fungus Postia placenta SB12.</title>
        <authorList>
            <consortium name="DOE Joint Genome Institute"/>
            <person name="Gaskell J."/>
            <person name="Kersten P."/>
            <person name="Larrondo L.F."/>
            <person name="Canessa P."/>
            <person name="Martinez D."/>
            <person name="Hibbett D."/>
            <person name="Schmoll M."/>
            <person name="Kubicek C.P."/>
            <person name="Martinez A.T."/>
            <person name="Yadav J."/>
            <person name="Master E."/>
            <person name="Magnuson J.K."/>
            <person name="James T."/>
            <person name="Yaver D."/>
            <person name="Berka R."/>
            <person name="Labutti K."/>
            <person name="Lipzen A."/>
            <person name="Aerts A."/>
            <person name="Barry K."/>
            <person name="Henrissat B."/>
            <person name="Blanchette R."/>
            <person name="Grigoriev I."/>
            <person name="Cullen D."/>
        </authorList>
    </citation>
    <scope>NUCLEOTIDE SEQUENCE [LARGE SCALE GENOMIC DNA]</scope>
    <source>
        <strain evidence="2 3">MAD-698-R-SB12</strain>
    </source>
</reference>
<dbReference type="OrthoDB" id="2019666at2759"/>
<keyword evidence="3" id="KW-1185">Reference proteome</keyword>
<organism evidence="2 3">
    <name type="scientific">Postia placenta MAD-698-R-SB12</name>
    <dbReference type="NCBI Taxonomy" id="670580"/>
    <lineage>
        <taxon>Eukaryota</taxon>
        <taxon>Fungi</taxon>
        <taxon>Dikarya</taxon>
        <taxon>Basidiomycota</taxon>
        <taxon>Agaricomycotina</taxon>
        <taxon>Agaricomycetes</taxon>
        <taxon>Polyporales</taxon>
        <taxon>Adustoporiaceae</taxon>
        <taxon>Rhodonia</taxon>
    </lineage>
</organism>
<dbReference type="AlphaFoldDB" id="A0A1X6MYL8"/>
<accession>A0A1X6MYL8</accession>
<feature type="non-terminal residue" evidence="2">
    <location>
        <position position="1"/>
    </location>
</feature>
<sequence length="196" mass="20900">RTVGWITQLVVDTSERRQSIATVLLQRLKASGLFDSVTVVGLASSHPAACAALAKLAGACISIVDTGFIAENARNVLSSTTVDYLKSAKLHGSLFGGDFVPGTVSLVFTNFYVDHDEPLAALREVCEHRTWCLGDLLEGHEFICMAPMQAPSLVAPTVPLGGGDVIPVGTRHVHFQGCLCFVIAFLLVLLLCYAET</sequence>
<dbReference type="STRING" id="670580.A0A1X6MYL8"/>
<evidence type="ECO:0000313" key="2">
    <source>
        <dbReference type="EMBL" id="OSX61283.1"/>
    </source>
</evidence>
<feature type="transmembrane region" description="Helical" evidence="1">
    <location>
        <begin position="173"/>
        <end position="194"/>
    </location>
</feature>
<keyword evidence="1" id="KW-1133">Transmembrane helix</keyword>
<dbReference type="GeneID" id="36330906"/>
<evidence type="ECO:0000256" key="1">
    <source>
        <dbReference type="SAM" id="Phobius"/>
    </source>
</evidence>
<keyword evidence="1" id="KW-0812">Transmembrane</keyword>
<gene>
    <name evidence="2" type="ORF">POSPLADRAFT_1146615</name>
</gene>
<protein>
    <submittedName>
        <fullName evidence="2">Uncharacterized protein</fullName>
    </submittedName>
</protein>
<dbReference type="RefSeq" id="XP_024338077.1">
    <property type="nucleotide sequence ID" value="XM_024485957.1"/>
</dbReference>
<keyword evidence="1" id="KW-0472">Membrane</keyword>
<dbReference type="EMBL" id="KZ110599">
    <property type="protein sequence ID" value="OSX61283.1"/>
    <property type="molecule type" value="Genomic_DNA"/>
</dbReference>
<dbReference type="Proteomes" id="UP000194127">
    <property type="component" value="Unassembled WGS sequence"/>
</dbReference>